<dbReference type="GO" id="GO:0000271">
    <property type="term" value="P:polysaccharide biosynthetic process"/>
    <property type="evidence" value="ECO:0007669"/>
    <property type="project" value="InterPro"/>
</dbReference>
<evidence type="ECO:0000256" key="4">
    <source>
        <dbReference type="ARBA" id="ARBA00022989"/>
    </source>
</evidence>
<keyword evidence="9" id="KW-1185">Reference proteome</keyword>
<evidence type="ECO:0000256" key="6">
    <source>
        <dbReference type="SAM" id="Phobius"/>
    </source>
</evidence>
<evidence type="ECO:0000256" key="1">
    <source>
        <dbReference type="ARBA" id="ARBA00004141"/>
    </source>
</evidence>
<keyword evidence="4 6" id="KW-1133">Transmembrane helix</keyword>
<evidence type="ECO:0000256" key="2">
    <source>
        <dbReference type="ARBA" id="ARBA00009399"/>
    </source>
</evidence>
<evidence type="ECO:0000313" key="8">
    <source>
        <dbReference type="EMBL" id="MCU9612133.1"/>
    </source>
</evidence>
<dbReference type="PANTHER" id="PTHR38459:SF1">
    <property type="entry name" value="PROPHAGE BACTOPRENOL-LINKED GLUCOSE TRANSLOCASE HOMOLOG"/>
    <property type="match status" value="1"/>
</dbReference>
<name>A0AAE3LRV8_9BACI</name>
<protein>
    <submittedName>
        <fullName evidence="8">GtrA family protein</fullName>
    </submittedName>
</protein>
<feature type="transmembrane region" description="Helical" evidence="6">
    <location>
        <begin position="33"/>
        <end position="53"/>
    </location>
</feature>
<evidence type="ECO:0000256" key="5">
    <source>
        <dbReference type="ARBA" id="ARBA00023136"/>
    </source>
</evidence>
<feature type="transmembrane region" description="Helical" evidence="6">
    <location>
        <begin position="7"/>
        <end position="27"/>
    </location>
</feature>
<comment type="caution">
    <text evidence="8">The sequence shown here is derived from an EMBL/GenBank/DDBJ whole genome shotgun (WGS) entry which is preliminary data.</text>
</comment>
<reference evidence="8" key="1">
    <citation type="submission" date="2022-10" db="EMBL/GenBank/DDBJ databases">
        <title>Description of Fervidibacillus gen. nov. in the family Fervidibacillaceae fam. nov. with two species, Fervidibacillus albus sp. nov., and Fervidibacillus halotolerans sp. nov., isolated from tidal flat sediments.</title>
        <authorList>
            <person name="Kwon K.K."/>
            <person name="Yang S.-H."/>
        </authorList>
    </citation>
    <scope>NUCLEOTIDE SEQUENCE</scope>
    <source>
        <strain evidence="8">JCM 19140</strain>
    </source>
</reference>
<dbReference type="Proteomes" id="UP001209318">
    <property type="component" value="Unassembled WGS sequence"/>
</dbReference>
<gene>
    <name evidence="8" type="ORF">OEV98_00990</name>
</gene>
<dbReference type="AlphaFoldDB" id="A0AAE3LRV8"/>
<feature type="transmembrane region" description="Helical" evidence="6">
    <location>
        <begin position="65"/>
        <end position="85"/>
    </location>
</feature>
<dbReference type="EMBL" id="JAOUSF010000001">
    <property type="protein sequence ID" value="MCU9612133.1"/>
    <property type="molecule type" value="Genomic_DNA"/>
</dbReference>
<feature type="domain" description="GtrA/DPMS transmembrane" evidence="7">
    <location>
        <begin position="8"/>
        <end position="131"/>
    </location>
</feature>
<evidence type="ECO:0000259" key="7">
    <source>
        <dbReference type="Pfam" id="PF04138"/>
    </source>
</evidence>
<evidence type="ECO:0000256" key="3">
    <source>
        <dbReference type="ARBA" id="ARBA00022692"/>
    </source>
</evidence>
<comment type="subcellular location">
    <subcellularLocation>
        <location evidence="1">Membrane</location>
        <topology evidence="1">Multi-pass membrane protein</topology>
    </subcellularLocation>
</comment>
<dbReference type="GO" id="GO:0005886">
    <property type="term" value="C:plasma membrane"/>
    <property type="evidence" value="ECO:0007669"/>
    <property type="project" value="TreeGrafter"/>
</dbReference>
<accession>A0AAE3LRV8</accession>
<organism evidence="8 9">
    <name type="scientific">Perspicuibacillus lycopersici</name>
    <dbReference type="NCBI Taxonomy" id="1325689"/>
    <lineage>
        <taxon>Bacteria</taxon>
        <taxon>Bacillati</taxon>
        <taxon>Bacillota</taxon>
        <taxon>Bacilli</taxon>
        <taxon>Bacillales</taxon>
        <taxon>Bacillaceae</taxon>
        <taxon>Perspicuibacillus</taxon>
    </lineage>
</organism>
<proteinExistence type="inferred from homology"/>
<dbReference type="InterPro" id="IPR051401">
    <property type="entry name" value="GtrA_CellWall_Glycosyl"/>
</dbReference>
<dbReference type="RefSeq" id="WP_263071266.1">
    <property type="nucleotide sequence ID" value="NZ_JAOUSF010000001.1"/>
</dbReference>
<dbReference type="InterPro" id="IPR007267">
    <property type="entry name" value="GtrA_DPMS_TM"/>
</dbReference>
<comment type="similarity">
    <text evidence="2">Belongs to the GtrA family.</text>
</comment>
<dbReference type="Pfam" id="PF04138">
    <property type="entry name" value="GtrA_DPMS_TM"/>
    <property type="match status" value="1"/>
</dbReference>
<evidence type="ECO:0000313" key="9">
    <source>
        <dbReference type="Proteomes" id="UP001209318"/>
    </source>
</evidence>
<feature type="transmembrane region" description="Helical" evidence="6">
    <location>
        <begin position="105"/>
        <end position="125"/>
    </location>
</feature>
<dbReference type="PANTHER" id="PTHR38459">
    <property type="entry name" value="PROPHAGE BACTOPRENOL-LINKED GLUCOSE TRANSLOCASE HOMOLOG"/>
    <property type="match status" value="1"/>
</dbReference>
<keyword evidence="3 6" id="KW-0812">Transmembrane</keyword>
<sequence length="135" mass="15266">MVNHSFFKFLLVGVLNTIIGLSFMYISLNIFHLHYWISTFIGNSIGAVVSYFLNKIFTFQSKSPFGSSVIRFVLVIICCYVVAYQLGLSVTEGLLDVTGILPAQYIDEVAILIGSGLYTIMNYFGQRYFVFRTNN</sequence>
<keyword evidence="5 6" id="KW-0472">Membrane</keyword>